<dbReference type="Gene3D" id="2.60.34.10">
    <property type="entry name" value="Substrate Binding Domain Of DNAk, Chain A, domain 1"/>
    <property type="match status" value="1"/>
</dbReference>
<evidence type="ECO:0000256" key="2">
    <source>
        <dbReference type="ARBA" id="ARBA00022553"/>
    </source>
</evidence>
<dbReference type="PRINTS" id="PR00301">
    <property type="entry name" value="HEATSHOCK70"/>
</dbReference>
<reference evidence="10 11" key="1">
    <citation type="submission" date="2020-12" db="EMBL/GenBank/DDBJ databases">
        <title>A novel species.</title>
        <authorList>
            <person name="Li K."/>
        </authorList>
    </citation>
    <scope>NUCLEOTIDE SEQUENCE [LARGE SCALE GENOMIC DNA]</scope>
    <source>
        <strain evidence="10 11">ZYC-3</strain>
    </source>
</reference>
<keyword evidence="6" id="KW-0143">Chaperone</keyword>
<gene>
    <name evidence="10" type="ORF">JEQ17_20560</name>
</gene>
<dbReference type="InterPro" id="IPR013126">
    <property type="entry name" value="Hsp_70_fam"/>
</dbReference>
<evidence type="ECO:0000313" key="11">
    <source>
        <dbReference type="Proteomes" id="UP000595636"/>
    </source>
</evidence>
<keyword evidence="5" id="KW-0346">Stress response</keyword>
<dbReference type="GO" id="GO:0005524">
    <property type="term" value="F:ATP binding"/>
    <property type="evidence" value="ECO:0007669"/>
    <property type="project" value="UniProtKB-KW"/>
</dbReference>
<evidence type="ECO:0000256" key="4">
    <source>
        <dbReference type="ARBA" id="ARBA00022840"/>
    </source>
</evidence>
<dbReference type="Gene3D" id="3.90.640.10">
    <property type="entry name" value="Actin, Chain A, domain 4"/>
    <property type="match status" value="1"/>
</dbReference>
<dbReference type="EMBL" id="CP066831">
    <property type="protein sequence ID" value="QQM46810.1"/>
    <property type="molecule type" value="Genomic_DNA"/>
</dbReference>
<comment type="similarity">
    <text evidence="1 7">Belongs to the heat shock protein 70 family.</text>
</comment>
<accession>A0A7T7L5L6</accession>
<sequence>MVYRTPAETRTPSSEEDRAFAGKRAVGIDLGGANSVICAIDFGEPEVVLNAEGARTTPSVVAFTESGEVLVGEAARRQAVTNPDRTVQSFVRHLGTDWRFTIGGREFGAPEIASFVLRKLKQDAEARLGQEITEAVVCVPAGANYDVILATREAARLAGLQPLIVAPNEWLIALGHGRWEDEDLIMMVLDLGATSFGVSVIEVGDGVVEVKAVGGDSRLGGDDWDQVLVDHLVERFRSHHGVDLTQDRMALRRLREAAERAKIELSFSTETSIDLPYLVVSPEGQLHLEEKVTRAWFQERTADLLARCDSAIQQVLRDVGIRLSGLGHVVLVGGSTRMPAVAEFVRKLTGMEANRGVNPDEIVAIGAALRVGVLKGEVKGVLLLDAAPLSLGFETKGGIMTKLIERNTTIPTKRSEVFTTTEDDQVYAQIPVYQGEREIAAYNRMLGLVELTGLPRAARGVPQIEVSFDIDGWGMLSVTAKALPDGEAQSAFVGDTDSWSTSPRRPDALLAYALPPGAEDAKPHDPYGAAQEAQARDSQGPAGQGGSSSSENTTRNKRWWSR</sequence>
<keyword evidence="3 7" id="KW-0547">Nucleotide-binding</keyword>
<dbReference type="SUPFAM" id="SSF53067">
    <property type="entry name" value="Actin-like ATPase domain"/>
    <property type="match status" value="2"/>
</dbReference>
<dbReference type="InterPro" id="IPR029047">
    <property type="entry name" value="HSP70_peptide-bd_sf"/>
</dbReference>
<dbReference type="Proteomes" id="UP000595636">
    <property type="component" value="Chromosome"/>
</dbReference>
<evidence type="ECO:0000256" key="6">
    <source>
        <dbReference type="ARBA" id="ARBA00023186"/>
    </source>
</evidence>
<dbReference type="Gene3D" id="3.30.420.40">
    <property type="match status" value="2"/>
</dbReference>
<dbReference type="GO" id="GO:0140662">
    <property type="term" value="F:ATP-dependent protein folding chaperone"/>
    <property type="evidence" value="ECO:0007669"/>
    <property type="project" value="InterPro"/>
</dbReference>
<keyword evidence="8" id="KW-0175">Coiled coil</keyword>
<evidence type="ECO:0000256" key="5">
    <source>
        <dbReference type="ARBA" id="ARBA00023016"/>
    </source>
</evidence>
<name>A0A7T7L5L6_9ACTN</name>
<proteinExistence type="inferred from homology"/>
<dbReference type="PANTHER" id="PTHR19375">
    <property type="entry name" value="HEAT SHOCK PROTEIN 70KDA"/>
    <property type="match status" value="1"/>
</dbReference>
<keyword evidence="2" id="KW-0597">Phosphoprotein</keyword>
<dbReference type="KEGG" id="slf:JEQ17_20560"/>
<evidence type="ECO:0000256" key="7">
    <source>
        <dbReference type="RuleBase" id="RU003322"/>
    </source>
</evidence>
<dbReference type="InterPro" id="IPR018181">
    <property type="entry name" value="Heat_shock_70_CS"/>
</dbReference>
<feature type="region of interest" description="Disordered" evidence="9">
    <location>
        <begin position="512"/>
        <end position="562"/>
    </location>
</feature>
<protein>
    <submittedName>
        <fullName evidence="10">Hsp70 family protein</fullName>
    </submittedName>
</protein>
<evidence type="ECO:0000256" key="9">
    <source>
        <dbReference type="SAM" id="MobiDB-lite"/>
    </source>
</evidence>
<evidence type="ECO:0000256" key="8">
    <source>
        <dbReference type="SAM" id="Coils"/>
    </source>
</evidence>
<dbReference type="InterPro" id="IPR043129">
    <property type="entry name" value="ATPase_NBD"/>
</dbReference>
<evidence type="ECO:0000256" key="1">
    <source>
        <dbReference type="ARBA" id="ARBA00007381"/>
    </source>
</evidence>
<evidence type="ECO:0000256" key="3">
    <source>
        <dbReference type="ARBA" id="ARBA00022741"/>
    </source>
</evidence>
<dbReference type="SUPFAM" id="SSF100920">
    <property type="entry name" value="Heat shock protein 70kD (HSP70), peptide-binding domain"/>
    <property type="match status" value="1"/>
</dbReference>
<dbReference type="PROSITE" id="PS01036">
    <property type="entry name" value="HSP70_3"/>
    <property type="match status" value="1"/>
</dbReference>
<keyword evidence="11" id="KW-1185">Reference proteome</keyword>
<dbReference type="AlphaFoldDB" id="A0A7T7L5L6"/>
<dbReference type="FunFam" id="3.30.420.40:FF:000071">
    <property type="entry name" value="Molecular chaperone DnaK"/>
    <property type="match status" value="1"/>
</dbReference>
<evidence type="ECO:0000313" key="10">
    <source>
        <dbReference type="EMBL" id="QQM46810.1"/>
    </source>
</evidence>
<dbReference type="FunFam" id="3.90.640.10:FF:000003">
    <property type="entry name" value="Molecular chaperone DnaK"/>
    <property type="match status" value="1"/>
</dbReference>
<keyword evidence="4 7" id="KW-0067">ATP-binding</keyword>
<feature type="coiled-coil region" evidence="8">
    <location>
        <begin position="244"/>
        <end position="271"/>
    </location>
</feature>
<dbReference type="Pfam" id="PF00012">
    <property type="entry name" value="HSP70"/>
    <property type="match status" value="2"/>
</dbReference>
<organism evidence="10 11">
    <name type="scientific">Streptomyces liliifuscus</name>
    <dbReference type="NCBI Taxonomy" id="2797636"/>
    <lineage>
        <taxon>Bacteria</taxon>
        <taxon>Bacillati</taxon>
        <taxon>Actinomycetota</taxon>
        <taxon>Actinomycetes</taxon>
        <taxon>Kitasatosporales</taxon>
        <taxon>Streptomycetaceae</taxon>
        <taxon>Streptomyces</taxon>
    </lineage>
</organism>